<accession>A0A7X6M956</accession>
<proteinExistence type="predicted"/>
<comment type="caution">
    <text evidence="1">The sequence shown here is derived from an EMBL/GenBank/DDBJ whole genome shotgun (WGS) entry which is preliminary data.</text>
</comment>
<evidence type="ECO:0000313" key="2">
    <source>
        <dbReference type="Proteomes" id="UP000553209"/>
    </source>
</evidence>
<protein>
    <submittedName>
        <fullName evidence="1">Uncharacterized protein</fullName>
    </submittedName>
</protein>
<dbReference type="RefSeq" id="WP_061082835.1">
    <property type="nucleotide sequence ID" value="NZ_JAAXPG010000003.1"/>
</dbReference>
<dbReference type="AlphaFoldDB" id="A0A7X6M956"/>
<dbReference type="Proteomes" id="UP000553209">
    <property type="component" value="Unassembled WGS sequence"/>
</dbReference>
<gene>
    <name evidence="1" type="ORF">HGB44_05075</name>
</gene>
<name>A0A7X6M956_9ACTN</name>
<evidence type="ECO:0000313" key="1">
    <source>
        <dbReference type="EMBL" id="NKY97051.1"/>
    </source>
</evidence>
<sequence>MSLLTKSPKATATWTWVVEHDEGLNGLEAGCTTAMTVAKALQEHDLLYLDSVDVDWFQYASGHTGFRSRVLHCRGLTTAALANRVRDSRPAGRPEAYPETLFLIGPGNWIAPGGRKRGEPELVGVSVDIAAEDTMVEVSVYHDIWAENDFFGRPHSEVHDGNAPRLSQALRGLAAVLGGEAEAGEPTYFGTAINYGVAAPRGGVADGGIDVTDRL</sequence>
<reference evidence="1 2" key="1">
    <citation type="submission" date="2020-04" db="EMBL/GenBank/DDBJ databases">
        <title>MicrobeNet Type strains.</title>
        <authorList>
            <person name="Nicholson A.C."/>
        </authorList>
    </citation>
    <scope>NUCLEOTIDE SEQUENCE [LARGE SCALE GENOMIC DNA]</scope>
    <source>
        <strain evidence="1 2">ATCC 23612</strain>
    </source>
</reference>
<organism evidence="1 2">
    <name type="scientific">Nocardiopsis alborubida</name>
    <dbReference type="NCBI Taxonomy" id="146802"/>
    <lineage>
        <taxon>Bacteria</taxon>
        <taxon>Bacillati</taxon>
        <taxon>Actinomycetota</taxon>
        <taxon>Actinomycetes</taxon>
        <taxon>Streptosporangiales</taxon>
        <taxon>Nocardiopsidaceae</taxon>
        <taxon>Nocardiopsis</taxon>
    </lineage>
</organism>
<keyword evidence="2" id="KW-1185">Reference proteome</keyword>
<dbReference type="EMBL" id="JAAXPG010000003">
    <property type="protein sequence ID" value="NKY97051.1"/>
    <property type="molecule type" value="Genomic_DNA"/>
</dbReference>